<accession>A0A367IN22</accession>
<dbReference type="SUPFAM" id="SSF48019">
    <property type="entry name" value="post-AAA+ oligomerization domain-like"/>
    <property type="match status" value="1"/>
</dbReference>
<dbReference type="OrthoDB" id="446168at2759"/>
<sequence length="192" mass="22010">MIHGTTQQYSLMPVHSVFSCVRPAYYMEGHFQSKTGFPSWLGQNSKANKNARLLGELHSRLRLKTSGDRSEIRQNYVSTLNERIFGHIKEERFEEAIEYMDNYYLDRESLETLNDVVCSSASNKGPMISVPTKTKTAFTRKYNSTKHPVLFQAFGEPIKKASLSQTTEDMVDTLVDEEPEENNEPEVEEEDS</sequence>
<feature type="domain" description="DNA replication factor RFC1 C-terminal" evidence="3">
    <location>
        <begin position="1"/>
        <end position="144"/>
    </location>
</feature>
<dbReference type="GO" id="GO:0005524">
    <property type="term" value="F:ATP binding"/>
    <property type="evidence" value="ECO:0007669"/>
    <property type="project" value="InterPro"/>
</dbReference>
<evidence type="ECO:0000259" key="3">
    <source>
        <dbReference type="Pfam" id="PF08519"/>
    </source>
</evidence>
<dbReference type="Gene3D" id="1.20.272.10">
    <property type="match status" value="1"/>
</dbReference>
<dbReference type="GO" id="GO:0005634">
    <property type="term" value="C:nucleus"/>
    <property type="evidence" value="ECO:0007669"/>
    <property type="project" value="TreeGrafter"/>
</dbReference>
<keyword evidence="5" id="KW-1185">Reference proteome</keyword>
<dbReference type="GO" id="GO:0003677">
    <property type="term" value="F:DNA binding"/>
    <property type="evidence" value="ECO:0007669"/>
    <property type="project" value="InterPro"/>
</dbReference>
<dbReference type="AlphaFoldDB" id="A0A367IN22"/>
<dbReference type="EMBL" id="PJQM01006828">
    <property type="protein sequence ID" value="RCH79033.1"/>
    <property type="molecule type" value="Genomic_DNA"/>
</dbReference>
<dbReference type="STRING" id="4846.A0A367IN22"/>
<organism evidence="4 5">
    <name type="scientific">Rhizopus stolonifer</name>
    <name type="common">Rhizopus nigricans</name>
    <dbReference type="NCBI Taxonomy" id="4846"/>
    <lineage>
        <taxon>Eukaryota</taxon>
        <taxon>Fungi</taxon>
        <taxon>Fungi incertae sedis</taxon>
        <taxon>Mucoromycota</taxon>
        <taxon>Mucoromycotina</taxon>
        <taxon>Mucoromycetes</taxon>
        <taxon>Mucorales</taxon>
        <taxon>Mucorineae</taxon>
        <taxon>Rhizopodaceae</taxon>
        <taxon>Rhizopus</taxon>
    </lineage>
</organism>
<feature type="region of interest" description="Disordered" evidence="2">
    <location>
        <begin position="162"/>
        <end position="192"/>
    </location>
</feature>
<dbReference type="GO" id="GO:0005663">
    <property type="term" value="C:DNA replication factor C complex"/>
    <property type="evidence" value="ECO:0007669"/>
    <property type="project" value="InterPro"/>
</dbReference>
<dbReference type="PANTHER" id="PTHR23389:SF6">
    <property type="entry name" value="REPLICATION FACTOR C SUBUNIT 1"/>
    <property type="match status" value="1"/>
</dbReference>
<dbReference type="Pfam" id="PF08519">
    <property type="entry name" value="RFC1"/>
    <property type="match status" value="1"/>
</dbReference>
<proteinExistence type="predicted"/>
<feature type="non-terminal residue" evidence="4">
    <location>
        <position position="192"/>
    </location>
</feature>
<dbReference type="GO" id="GO:0003689">
    <property type="term" value="F:DNA clamp loader activity"/>
    <property type="evidence" value="ECO:0007669"/>
    <property type="project" value="InterPro"/>
</dbReference>
<comment type="caution">
    <text evidence="4">The sequence shown here is derived from an EMBL/GenBank/DDBJ whole genome shotgun (WGS) entry which is preliminary data.</text>
</comment>
<gene>
    <name evidence="4" type="ORF">CU098_005852</name>
</gene>
<name>A0A367IN22_RHIST</name>
<dbReference type="InterPro" id="IPR008921">
    <property type="entry name" value="DNA_pol3_clamp-load_cplx_C"/>
</dbReference>
<evidence type="ECO:0000313" key="5">
    <source>
        <dbReference type="Proteomes" id="UP000253551"/>
    </source>
</evidence>
<evidence type="ECO:0000256" key="2">
    <source>
        <dbReference type="SAM" id="MobiDB-lite"/>
    </source>
</evidence>
<evidence type="ECO:0000256" key="1">
    <source>
        <dbReference type="ARBA" id="ARBA00022705"/>
    </source>
</evidence>
<protein>
    <recommendedName>
        <fullName evidence="3">DNA replication factor RFC1 C-terminal domain-containing protein</fullName>
    </recommendedName>
</protein>
<reference evidence="4 5" key="1">
    <citation type="journal article" date="2018" name="G3 (Bethesda)">
        <title>Phylogenetic and Phylogenomic Definition of Rhizopus Species.</title>
        <authorList>
            <person name="Gryganskyi A.P."/>
            <person name="Golan J."/>
            <person name="Dolatabadi S."/>
            <person name="Mondo S."/>
            <person name="Robb S."/>
            <person name="Idnurm A."/>
            <person name="Muszewska A."/>
            <person name="Steczkiewicz K."/>
            <person name="Masonjones S."/>
            <person name="Liao H.L."/>
            <person name="Gajdeczka M.T."/>
            <person name="Anike F."/>
            <person name="Vuek A."/>
            <person name="Anishchenko I.M."/>
            <person name="Voigt K."/>
            <person name="de Hoog G.S."/>
            <person name="Smith M.E."/>
            <person name="Heitman J."/>
            <person name="Vilgalys R."/>
            <person name="Stajich J.E."/>
        </authorList>
    </citation>
    <scope>NUCLEOTIDE SEQUENCE [LARGE SCALE GENOMIC DNA]</scope>
    <source>
        <strain evidence="4 5">LSU 92-RS-03</strain>
    </source>
</reference>
<keyword evidence="1" id="KW-0235">DNA replication</keyword>
<dbReference type="Proteomes" id="UP000253551">
    <property type="component" value="Unassembled WGS sequence"/>
</dbReference>
<evidence type="ECO:0000313" key="4">
    <source>
        <dbReference type="EMBL" id="RCH79033.1"/>
    </source>
</evidence>
<dbReference type="InterPro" id="IPR013725">
    <property type="entry name" value="DNA_replication_fac_RFC1_C"/>
</dbReference>
<dbReference type="GO" id="GO:0006260">
    <property type="term" value="P:DNA replication"/>
    <property type="evidence" value="ECO:0007669"/>
    <property type="project" value="UniProtKB-KW"/>
</dbReference>
<dbReference type="PANTHER" id="PTHR23389">
    <property type="entry name" value="CHROMOSOME TRANSMISSION FIDELITY FACTOR 18"/>
    <property type="match status" value="1"/>
</dbReference>
<feature type="compositionally biased region" description="Acidic residues" evidence="2">
    <location>
        <begin position="169"/>
        <end position="192"/>
    </location>
</feature>